<reference evidence="1" key="1">
    <citation type="submission" date="2022-06" db="EMBL/GenBank/DDBJ databases">
        <title>Fusarium solani species complex genomes reveal bases of compartmentalisation and animal pathogenesis.</title>
        <authorList>
            <person name="Tsai I.J."/>
        </authorList>
    </citation>
    <scope>NUCLEOTIDE SEQUENCE</scope>
    <source>
        <strain evidence="1">Fu6.1</strain>
    </source>
</reference>
<organism evidence="1 2">
    <name type="scientific">Fusarium keratoplasticum</name>
    <dbReference type="NCBI Taxonomy" id="1328300"/>
    <lineage>
        <taxon>Eukaryota</taxon>
        <taxon>Fungi</taxon>
        <taxon>Dikarya</taxon>
        <taxon>Ascomycota</taxon>
        <taxon>Pezizomycotina</taxon>
        <taxon>Sordariomycetes</taxon>
        <taxon>Hypocreomycetidae</taxon>
        <taxon>Hypocreales</taxon>
        <taxon>Nectriaceae</taxon>
        <taxon>Fusarium</taxon>
        <taxon>Fusarium solani species complex</taxon>
    </lineage>
</organism>
<evidence type="ECO:0000313" key="2">
    <source>
        <dbReference type="Proteomes" id="UP001065298"/>
    </source>
</evidence>
<evidence type="ECO:0000313" key="1">
    <source>
        <dbReference type="EMBL" id="KAI8684104.1"/>
    </source>
</evidence>
<proteinExistence type="predicted"/>
<sequence>MAKLSLPTRRDRYRSQETSRTPGYDGDNFRSYRAGSFSSYSIAYSRWIYTLYFSLEQYSGLLYSQITEPKDMAKPAKVKKDPEKGQPPAEIQEIYGLLKAITDSPQGRPQDKAMTALKEALNAEEEAERRKQRIAAASFSSRPEVNQALLKEDPVWLHDAAKLIKTERDTPGKEPRLHKKISLSFKKMG</sequence>
<name>A0ACC0RGU3_9HYPO</name>
<keyword evidence="2" id="KW-1185">Reference proteome</keyword>
<comment type="caution">
    <text evidence="1">The sequence shown here is derived from an EMBL/GenBank/DDBJ whole genome shotgun (WGS) entry which is preliminary data.</text>
</comment>
<dbReference type="EMBL" id="CM046503">
    <property type="protein sequence ID" value="KAI8684104.1"/>
    <property type="molecule type" value="Genomic_DNA"/>
</dbReference>
<protein>
    <submittedName>
        <fullName evidence="1">Uncharacterized protein</fullName>
    </submittedName>
</protein>
<gene>
    <name evidence="1" type="ORF">NCS57_00075900</name>
</gene>
<accession>A0ACC0RGU3</accession>
<dbReference type="Proteomes" id="UP001065298">
    <property type="component" value="Chromosome 1"/>
</dbReference>